<dbReference type="AlphaFoldDB" id="A0AAD9X9Z8"/>
<reference evidence="2" key="1">
    <citation type="journal article" date="2023" name="Plant J.">
        <title>Genome sequences and population genomics provide insights into the demographic history, inbreeding, and mutation load of two 'living fossil' tree species of Dipteronia.</title>
        <authorList>
            <person name="Feng Y."/>
            <person name="Comes H.P."/>
            <person name="Chen J."/>
            <person name="Zhu S."/>
            <person name="Lu R."/>
            <person name="Zhang X."/>
            <person name="Li P."/>
            <person name="Qiu J."/>
            <person name="Olsen K.M."/>
            <person name="Qiu Y."/>
        </authorList>
    </citation>
    <scope>NUCLEOTIDE SEQUENCE</scope>
    <source>
        <strain evidence="2">KIB01</strain>
    </source>
</reference>
<sequence length="231" mass="25509">CSEWLILVWDAEVSLYRRGLGAMTVIVCILLFRSMDYCLIMSGSYTEIVCIIGLHLSFIFQFPGAYLGKHSKLKPMASEFAVWCSGKKLSVPVYETPIGKIGGPHRLGRKLFNLSFNPCVSIYVGIKIYCVSTAETTQVWQASMNHIAIEGSKLIMHTKTICLIQCVPGDPIDDTLSTTTIRTGDLEEIAPAKLEFGGVGIILGEGRQTKKPNPVLFSTSVKTEIVDDLQW</sequence>
<dbReference type="Proteomes" id="UP001280121">
    <property type="component" value="Unassembled WGS sequence"/>
</dbReference>
<dbReference type="InterPro" id="IPR036526">
    <property type="entry name" value="C-N_Hydrolase_sf"/>
</dbReference>
<evidence type="ECO:0000313" key="3">
    <source>
        <dbReference type="Proteomes" id="UP001280121"/>
    </source>
</evidence>
<dbReference type="PANTHER" id="PTHR46044:SF8">
    <property type="entry name" value="BIFUNCTIONAL NITRILASE_NITRILE HYDRATASE NIT4B"/>
    <property type="match status" value="1"/>
</dbReference>
<gene>
    <name evidence="2" type="ORF">Ddye_008661</name>
</gene>
<keyword evidence="3" id="KW-1185">Reference proteome</keyword>
<dbReference type="GO" id="GO:0018822">
    <property type="term" value="F:nitrile hydratase activity"/>
    <property type="evidence" value="ECO:0007669"/>
    <property type="project" value="TreeGrafter"/>
</dbReference>
<dbReference type="GO" id="GO:0051410">
    <property type="term" value="P:detoxification of nitrogen compound"/>
    <property type="evidence" value="ECO:0007669"/>
    <property type="project" value="TreeGrafter"/>
</dbReference>
<accession>A0AAD9X9Z8</accession>
<keyword evidence="1" id="KW-1133">Transmembrane helix</keyword>
<name>A0AAD9X9Z8_9ROSI</name>
<dbReference type="SUPFAM" id="SSF56317">
    <property type="entry name" value="Carbon-nitrogen hydrolase"/>
    <property type="match status" value="1"/>
</dbReference>
<dbReference type="PANTHER" id="PTHR46044">
    <property type="entry name" value="NITRILASE"/>
    <property type="match status" value="1"/>
</dbReference>
<feature type="transmembrane region" description="Helical" evidence="1">
    <location>
        <begin position="44"/>
        <end position="66"/>
    </location>
</feature>
<comment type="caution">
    <text evidence="2">The sequence shown here is derived from an EMBL/GenBank/DDBJ whole genome shotgun (WGS) entry which is preliminary data.</text>
</comment>
<keyword evidence="1" id="KW-0812">Transmembrane</keyword>
<dbReference type="InterPro" id="IPR044149">
    <property type="entry name" value="Nitrilases_CHs"/>
</dbReference>
<evidence type="ECO:0000256" key="1">
    <source>
        <dbReference type="SAM" id="Phobius"/>
    </source>
</evidence>
<keyword evidence="1" id="KW-0472">Membrane</keyword>
<proteinExistence type="predicted"/>
<dbReference type="GO" id="GO:0000257">
    <property type="term" value="F:nitrilase activity"/>
    <property type="evidence" value="ECO:0007669"/>
    <property type="project" value="TreeGrafter"/>
</dbReference>
<organism evidence="2 3">
    <name type="scientific">Dipteronia dyeriana</name>
    <dbReference type="NCBI Taxonomy" id="168575"/>
    <lineage>
        <taxon>Eukaryota</taxon>
        <taxon>Viridiplantae</taxon>
        <taxon>Streptophyta</taxon>
        <taxon>Embryophyta</taxon>
        <taxon>Tracheophyta</taxon>
        <taxon>Spermatophyta</taxon>
        <taxon>Magnoliopsida</taxon>
        <taxon>eudicotyledons</taxon>
        <taxon>Gunneridae</taxon>
        <taxon>Pentapetalae</taxon>
        <taxon>rosids</taxon>
        <taxon>malvids</taxon>
        <taxon>Sapindales</taxon>
        <taxon>Sapindaceae</taxon>
        <taxon>Hippocastanoideae</taxon>
        <taxon>Acereae</taxon>
        <taxon>Dipteronia</taxon>
    </lineage>
</organism>
<feature type="non-terminal residue" evidence="2">
    <location>
        <position position="231"/>
    </location>
</feature>
<dbReference type="EMBL" id="JANJYI010000003">
    <property type="protein sequence ID" value="KAK2655609.1"/>
    <property type="molecule type" value="Genomic_DNA"/>
</dbReference>
<feature type="transmembrane region" description="Helical" evidence="1">
    <location>
        <begin position="15"/>
        <end position="32"/>
    </location>
</feature>
<evidence type="ECO:0000313" key="2">
    <source>
        <dbReference type="EMBL" id="KAK2655609.1"/>
    </source>
</evidence>
<protein>
    <submittedName>
        <fullName evidence="2">Uncharacterized protein</fullName>
    </submittedName>
</protein>